<reference evidence="2" key="2">
    <citation type="submission" date="2015-06" db="UniProtKB">
        <authorList>
            <consortium name="EnsemblMetazoa"/>
        </authorList>
    </citation>
    <scope>IDENTIFICATION</scope>
</reference>
<dbReference type="Proteomes" id="UP000015104">
    <property type="component" value="Unassembled WGS sequence"/>
</dbReference>
<feature type="compositionally biased region" description="Polar residues" evidence="1">
    <location>
        <begin position="481"/>
        <end position="492"/>
    </location>
</feature>
<feature type="compositionally biased region" description="Polar residues" evidence="1">
    <location>
        <begin position="314"/>
        <end position="326"/>
    </location>
</feature>
<organism evidence="2 3">
    <name type="scientific">Tetranychus urticae</name>
    <name type="common">Two-spotted spider mite</name>
    <dbReference type="NCBI Taxonomy" id="32264"/>
    <lineage>
        <taxon>Eukaryota</taxon>
        <taxon>Metazoa</taxon>
        <taxon>Ecdysozoa</taxon>
        <taxon>Arthropoda</taxon>
        <taxon>Chelicerata</taxon>
        <taxon>Arachnida</taxon>
        <taxon>Acari</taxon>
        <taxon>Acariformes</taxon>
        <taxon>Trombidiformes</taxon>
        <taxon>Prostigmata</taxon>
        <taxon>Eleutherengona</taxon>
        <taxon>Raphignathae</taxon>
        <taxon>Tetranychoidea</taxon>
        <taxon>Tetranychidae</taxon>
        <taxon>Tetranychus</taxon>
    </lineage>
</organism>
<dbReference type="OrthoDB" id="10557658at2759"/>
<keyword evidence="3" id="KW-1185">Reference proteome</keyword>
<accession>T1K3D4</accession>
<evidence type="ECO:0000256" key="1">
    <source>
        <dbReference type="SAM" id="MobiDB-lite"/>
    </source>
</evidence>
<dbReference type="OMA" id="IHCKEAN"/>
<evidence type="ECO:0000313" key="3">
    <source>
        <dbReference type="Proteomes" id="UP000015104"/>
    </source>
</evidence>
<dbReference type="AlphaFoldDB" id="T1K3D4"/>
<feature type="region of interest" description="Disordered" evidence="1">
    <location>
        <begin position="446"/>
        <end position="515"/>
    </location>
</feature>
<evidence type="ECO:0000313" key="2">
    <source>
        <dbReference type="EnsemblMetazoa" id="tetur04g08260.1"/>
    </source>
</evidence>
<feature type="compositionally biased region" description="Polar residues" evidence="1">
    <location>
        <begin position="446"/>
        <end position="460"/>
    </location>
</feature>
<sequence length="538" mass="60516">MDNITLSKNQLQAILELVSQIGSNRSQNVSVTSVTPTWERRPLDVNGNDDYCTTIYNADGDTNTLDNPENSINTSNVGDNFLCSTSMETIQSNNETLFWKAKGENDLTRQQVSLSSSALESPIEYPYFSNSSPSHQLVKSQSLGAIEFPFKPAFPKEPVTGQPLSLKQPRTVPSTSHSLLSFGSSQGSPVNFRRYTRNVTSSFGSIFGGGDPVDWNEKRQKILKYRAELSAQKEEKERREKEEKEKTRQEEEVAEKRMLAVQRRLKDEYEMEKRLIEEKREIAEKRRLAVIAAMEQAKNRGKQRKDSQGHDNDQSSISQNGHISVATQTDRYHFNTTNNSEFSRSDIHCKEANYCSSSAQTDISLLFDLIRSLGFSTMTLKCPSDEDDDGDNVIFNDAEGNSKLLRYMNLKGVRTPNNLLNRTARPRVGKSGLKFELNDNLTGSKRSEFMSKSASHTNLTRIDKSRLDTSPDKSTNRLKMASSSSNIFSNETKQNRVKSSSKKQPTSNLPLISDNQLPKHDFVSSARKVSKSTLEGIL</sequence>
<name>T1K3D4_TETUR</name>
<feature type="region of interest" description="Disordered" evidence="1">
    <location>
        <begin position="296"/>
        <end position="326"/>
    </location>
</feature>
<reference evidence="3" key="1">
    <citation type="submission" date="2011-08" db="EMBL/GenBank/DDBJ databases">
        <authorList>
            <person name="Rombauts S."/>
        </authorList>
    </citation>
    <scope>NUCLEOTIDE SEQUENCE</scope>
    <source>
        <strain evidence="3">London</strain>
    </source>
</reference>
<proteinExistence type="predicted"/>
<evidence type="ECO:0008006" key="4">
    <source>
        <dbReference type="Google" id="ProtNLM"/>
    </source>
</evidence>
<feature type="compositionally biased region" description="Basic and acidic residues" evidence="1">
    <location>
        <begin position="461"/>
        <end position="475"/>
    </location>
</feature>
<protein>
    <recommendedName>
        <fullName evidence="4">CCDC66 domain-containing protein</fullName>
    </recommendedName>
</protein>
<dbReference type="EMBL" id="CAEY01001378">
    <property type="status" value="NOT_ANNOTATED_CDS"/>
    <property type="molecule type" value="Genomic_DNA"/>
</dbReference>
<feature type="compositionally biased region" description="Polar residues" evidence="1">
    <location>
        <begin position="502"/>
        <end position="515"/>
    </location>
</feature>
<dbReference type="KEGG" id="tut:107359852"/>
<gene>
    <name evidence="2" type="primary">107359852</name>
</gene>
<dbReference type="HOGENOM" id="CLU_506559_0_0_1"/>
<feature type="compositionally biased region" description="Basic and acidic residues" evidence="1">
    <location>
        <begin position="304"/>
        <end position="313"/>
    </location>
</feature>
<feature type="region of interest" description="Disordered" evidence="1">
    <location>
        <begin position="231"/>
        <end position="252"/>
    </location>
</feature>
<dbReference type="EnsemblMetazoa" id="tetur04g08260.1">
    <property type="protein sequence ID" value="tetur04g08260.1"/>
    <property type="gene ID" value="tetur04g08260"/>
</dbReference>